<keyword evidence="2" id="KW-0812">Transmembrane</keyword>
<keyword evidence="2" id="KW-1133">Transmembrane helix</keyword>
<keyword evidence="4" id="KW-1185">Reference proteome</keyword>
<feature type="transmembrane region" description="Helical" evidence="2">
    <location>
        <begin position="159"/>
        <end position="177"/>
    </location>
</feature>
<feature type="region of interest" description="Disordered" evidence="1">
    <location>
        <begin position="309"/>
        <end position="362"/>
    </location>
</feature>
<proteinExistence type="predicted"/>
<feature type="transmembrane region" description="Helical" evidence="2">
    <location>
        <begin position="184"/>
        <end position="201"/>
    </location>
</feature>
<evidence type="ECO:0000313" key="4">
    <source>
        <dbReference type="Proteomes" id="UP000198967"/>
    </source>
</evidence>
<dbReference type="Proteomes" id="UP000198967">
    <property type="component" value="Unassembled WGS sequence"/>
</dbReference>
<feature type="transmembrane region" description="Helical" evidence="2">
    <location>
        <begin position="72"/>
        <end position="91"/>
    </location>
</feature>
<dbReference type="AlphaFoldDB" id="A0A1G7WXI8"/>
<accession>A0A1G7WXI8</accession>
<keyword evidence="2" id="KW-0472">Membrane</keyword>
<feature type="transmembrane region" description="Helical" evidence="2">
    <location>
        <begin position="249"/>
        <end position="273"/>
    </location>
</feature>
<organism evidence="3 4">
    <name type="scientific">Pseudonocardia oroxyli</name>
    <dbReference type="NCBI Taxonomy" id="366584"/>
    <lineage>
        <taxon>Bacteria</taxon>
        <taxon>Bacillati</taxon>
        <taxon>Actinomycetota</taxon>
        <taxon>Actinomycetes</taxon>
        <taxon>Pseudonocardiales</taxon>
        <taxon>Pseudonocardiaceae</taxon>
        <taxon>Pseudonocardia</taxon>
    </lineage>
</organism>
<reference evidence="3 4" key="1">
    <citation type="submission" date="2016-10" db="EMBL/GenBank/DDBJ databases">
        <authorList>
            <person name="de Groot N.N."/>
        </authorList>
    </citation>
    <scope>NUCLEOTIDE SEQUENCE [LARGE SCALE GENOMIC DNA]</scope>
    <source>
        <strain evidence="3 4">CGMCC 4.3143</strain>
    </source>
</reference>
<evidence type="ECO:0008006" key="5">
    <source>
        <dbReference type="Google" id="ProtNLM"/>
    </source>
</evidence>
<name>A0A1G7WXI8_PSEOR</name>
<dbReference type="STRING" id="366584.SAMN05216377_11513"/>
<sequence length="362" mass="37940">MSLLAQAPADCGVFDLECKSAGLIQSALDEIIVRITQAAAELIVAATSWWAQTDSVDPMDPAVLAAQGQTRLLTLLILVASVLVQAIRIILSRRAEPLIQVASGLLRFALVSALGLVVLQAGLRAGDELSRVVLDDAANNFAVLMVDNLTHQEGVKNNFNYLLLGIVAAILASLQWCMMLGRQAALLVLAAMLPLAASGSINRATRGWLNRLLPWLIAIAVYKPAAAFIYFIGFTYLSTTGSNQPGEVTTVLAGLVVLMLALFAMPALMKFFSWSGSQIGGQGLVGPQMLGALGAAAALPMRTRAVQRAAAQAATGPGSRGSRPQGAGRTGSRVSPAVITVQPSVRTADGADNSSRKRKDDT</sequence>
<evidence type="ECO:0000256" key="1">
    <source>
        <dbReference type="SAM" id="MobiDB-lite"/>
    </source>
</evidence>
<feature type="transmembrane region" description="Helical" evidence="2">
    <location>
        <begin position="213"/>
        <end position="237"/>
    </location>
</feature>
<dbReference type="OrthoDB" id="3569062at2"/>
<protein>
    <recommendedName>
        <fullName evidence="5">TrbL/VirB6 plasmid conjugal transfer protein</fullName>
    </recommendedName>
</protein>
<feature type="transmembrane region" description="Helical" evidence="2">
    <location>
        <begin position="98"/>
        <end position="123"/>
    </location>
</feature>
<feature type="transmembrane region" description="Helical" evidence="2">
    <location>
        <begin position="279"/>
        <end position="299"/>
    </location>
</feature>
<evidence type="ECO:0000313" key="3">
    <source>
        <dbReference type="EMBL" id="SDG76625.1"/>
    </source>
</evidence>
<evidence type="ECO:0000256" key="2">
    <source>
        <dbReference type="SAM" id="Phobius"/>
    </source>
</evidence>
<gene>
    <name evidence="3" type="ORF">SAMN05216377_11513</name>
</gene>
<dbReference type="EMBL" id="FNBE01000015">
    <property type="protein sequence ID" value="SDG76625.1"/>
    <property type="molecule type" value="Genomic_DNA"/>
</dbReference>
<dbReference type="RefSeq" id="WP_093087960.1">
    <property type="nucleotide sequence ID" value="NZ_FNBE01000015.1"/>
</dbReference>